<evidence type="ECO:0000256" key="1">
    <source>
        <dbReference type="ARBA" id="ARBA00004123"/>
    </source>
</evidence>
<dbReference type="GO" id="GO:0005681">
    <property type="term" value="C:spliceosomal complex"/>
    <property type="evidence" value="ECO:0007669"/>
    <property type="project" value="TreeGrafter"/>
</dbReference>
<dbReference type="GO" id="GO:0003676">
    <property type="term" value="F:nucleic acid binding"/>
    <property type="evidence" value="ECO:0007669"/>
    <property type="project" value="InterPro"/>
</dbReference>
<evidence type="ECO:0000313" key="9">
    <source>
        <dbReference type="Proteomes" id="UP000023152"/>
    </source>
</evidence>
<evidence type="ECO:0000256" key="5">
    <source>
        <dbReference type="ARBA" id="ARBA00023242"/>
    </source>
</evidence>
<dbReference type="EMBL" id="ASPP01005076">
    <property type="protein sequence ID" value="ETO31207.1"/>
    <property type="molecule type" value="Genomic_DNA"/>
</dbReference>
<dbReference type="SMART" id="SM00271">
    <property type="entry name" value="DnaJ"/>
    <property type="match status" value="1"/>
</dbReference>
<dbReference type="Pfam" id="PF00226">
    <property type="entry name" value="DnaJ"/>
    <property type="match status" value="1"/>
</dbReference>
<evidence type="ECO:0000256" key="2">
    <source>
        <dbReference type="ARBA" id="ARBA00004496"/>
    </source>
</evidence>
<dbReference type="SUPFAM" id="SSF54928">
    <property type="entry name" value="RNA-binding domain, RBD"/>
    <property type="match status" value="1"/>
</dbReference>
<feature type="coiled-coil region" evidence="6">
    <location>
        <begin position="70"/>
        <end position="153"/>
    </location>
</feature>
<feature type="domain" description="J" evidence="7">
    <location>
        <begin position="12"/>
        <end position="77"/>
    </location>
</feature>
<dbReference type="GO" id="GO:0000390">
    <property type="term" value="P:spliceosomal complex disassembly"/>
    <property type="evidence" value="ECO:0007669"/>
    <property type="project" value="TreeGrafter"/>
</dbReference>
<dbReference type="SUPFAM" id="SSF46565">
    <property type="entry name" value="Chaperone J-domain"/>
    <property type="match status" value="1"/>
</dbReference>
<keyword evidence="9" id="KW-1185">Reference proteome</keyword>
<dbReference type="Proteomes" id="UP000023152">
    <property type="component" value="Unassembled WGS sequence"/>
</dbReference>
<protein>
    <submittedName>
        <fullName evidence="8">DNAJ domain protein</fullName>
    </submittedName>
</protein>
<keyword evidence="4" id="KW-0143">Chaperone</keyword>
<keyword evidence="6" id="KW-0175">Coiled coil</keyword>
<dbReference type="PANTHER" id="PTHR44313">
    <property type="entry name" value="DNAJ HOMOLOG SUBFAMILY C MEMBER 17"/>
    <property type="match status" value="1"/>
</dbReference>
<dbReference type="AlphaFoldDB" id="X6P0Y4"/>
<name>X6P0Y4_RETFI</name>
<keyword evidence="5" id="KW-0539">Nucleus</keyword>
<dbReference type="Gene3D" id="1.10.287.110">
    <property type="entry name" value="DnaJ domain"/>
    <property type="match status" value="1"/>
</dbReference>
<dbReference type="InterPro" id="IPR012677">
    <property type="entry name" value="Nucleotide-bd_a/b_plait_sf"/>
</dbReference>
<reference evidence="8 9" key="1">
    <citation type="journal article" date="2013" name="Curr. Biol.">
        <title>The Genome of the Foraminiferan Reticulomyxa filosa.</title>
        <authorList>
            <person name="Glockner G."/>
            <person name="Hulsmann N."/>
            <person name="Schleicher M."/>
            <person name="Noegel A.A."/>
            <person name="Eichinger L."/>
            <person name="Gallinger C."/>
            <person name="Pawlowski J."/>
            <person name="Sierra R."/>
            <person name="Euteneuer U."/>
            <person name="Pillet L."/>
            <person name="Moustafa A."/>
            <person name="Platzer M."/>
            <person name="Groth M."/>
            <person name="Szafranski K."/>
            <person name="Schliwa M."/>
        </authorList>
    </citation>
    <scope>NUCLEOTIDE SEQUENCE [LARGE SCALE GENOMIC DNA]</scope>
</reference>
<evidence type="ECO:0000259" key="7">
    <source>
        <dbReference type="PROSITE" id="PS50076"/>
    </source>
</evidence>
<dbReference type="InterPro" id="IPR035979">
    <property type="entry name" value="RBD_domain_sf"/>
</dbReference>
<dbReference type="InterPro" id="IPR036869">
    <property type="entry name" value="J_dom_sf"/>
</dbReference>
<dbReference type="CDD" id="cd06257">
    <property type="entry name" value="DnaJ"/>
    <property type="match status" value="1"/>
</dbReference>
<comment type="caution">
    <text evidence="8">The sequence shown here is derived from an EMBL/GenBank/DDBJ whole genome shotgun (WGS) entry which is preliminary data.</text>
</comment>
<comment type="subcellular location">
    <subcellularLocation>
        <location evidence="2">Cytoplasm</location>
    </subcellularLocation>
    <subcellularLocation>
        <location evidence="1">Nucleus</location>
    </subcellularLocation>
</comment>
<dbReference type="OrthoDB" id="10250354at2759"/>
<evidence type="ECO:0000313" key="8">
    <source>
        <dbReference type="EMBL" id="ETO31207.1"/>
    </source>
</evidence>
<organism evidence="8 9">
    <name type="scientific">Reticulomyxa filosa</name>
    <dbReference type="NCBI Taxonomy" id="46433"/>
    <lineage>
        <taxon>Eukaryota</taxon>
        <taxon>Sar</taxon>
        <taxon>Rhizaria</taxon>
        <taxon>Retaria</taxon>
        <taxon>Foraminifera</taxon>
        <taxon>Monothalamids</taxon>
        <taxon>Reticulomyxidae</taxon>
        <taxon>Reticulomyxa</taxon>
    </lineage>
</organism>
<dbReference type="PANTHER" id="PTHR44313:SF1">
    <property type="entry name" value="DNAJ HOMOLOG SUBFAMILY C MEMBER 17"/>
    <property type="match status" value="1"/>
</dbReference>
<evidence type="ECO:0000256" key="4">
    <source>
        <dbReference type="ARBA" id="ARBA00023186"/>
    </source>
</evidence>
<dbReference type="PRINTS" id="PR00625">
    <property type="entry name" value="JDOMAIN"/>
</dbReference>
<dbReference type="PROSITE" id="PS50076">
    <property type="entry name" value="DNAJ_2"/>
    <property type="match status" value="1"/>
</dbReference>
<sequence>MSEQLNKDDFIDYYALLKVAFDAPKAVIIKSYYKIALIMHPDKNPDDPNADEKFALIVEAKEVLADDKSRQEYDIEYKKYFERLKRFEEQQKMFAAMNADLRQMREELDKKEFEYANNPFKSGANHFHHKVKKDIIKQELINFRQQINEMRKQKLNEMKSQRLKDLTSEDNMTTQEKSMVLVRWNASERPYAETELRTIFQVYGHIRDLEILPHQSCAFIFFDLLKSAEKACFAHDLEEDFGLKVSFAGEKVHRERIKQVQKWSKLRPKKLTFEEYHDYIRNRIFNS</sequence>
<gene>
    <name evidence="8" type="ORF">RFI_05914</name>
</gene>
<keyword evidence="3" id="KW-0963">Cytoplasm</keyword>
<dbReference type="InterPro" id="IPR052094">
    <property type="entry name" value="Pre-mRNA-splicing_ERAD"/>
</dbReference>
<dbReference type="Gene3D" id="3.30.70.330">
    <property type="match status" value="1"/>
</dbReference>
<proteinExistence type="predicted"/>
<evidence type="ECO:0000256" key="6">
    <source>
        <dbReference type="SAM" id="Coils"/>
    </source>
</evidence>
<accession>X6P0Y4</accession>
<dbReference type="InterPro" id="IPR001623">
    <property type="entry name" value="DnaJ_domain"/>
</dbReference>
<dbReference type="GO" id="GO:0005737">
    <property type="term" value="C:cytoplasm"/>
    <property type="evidence" value="ECO:0007669"/>
    <property type="project" value="UniProtKB-SubCell"/>
</dbReference>
<evidence type="ECO:0000256" key="3">
    <source>
        <dbReference type="ARBA" id="ARBA00022490"/>
    </source>
</evidence>